<feature type="chain" id="PRO_5021822932" evidence="1">
    <location>
        <begin position="26"/>
        <end position="230"/>
    </location>
</feature>
<proteinExistence type="predicted"/>
<evidence type="ECO:0000256" key="1">
    <source>
        <dbReference type="SAM" id="SignalP"/>
    </source>
</evidence>
<gene>
    <name evidence="2" type="ORF">TCAL_00549</name>
</gene>
<keyword evidence="3" id="KW-1185">Reference proteome</keyword>
<keyword evidence="1" id="KW-0732">Signal</keyword>
<accession>A0A553PCS6</accession>
<organism evidence="2 3">
    <name type="scientific">Tigriopus californicus</name>
    <name type="common">Marine copepod</name>
    <dbReference type="NCBI Taxonomy" id="6832"/>
    <lineage>
        <taxon>Eukaryota</taxon>
        <taxon>Metazoa</taxon>
        <taxon>Ecdysozoa</taxon>
        <taxon>Arthropoda</taxon>
        <taxon>Crustacea</taxon>
        <taxon>Multicrustacea</taxon>
        <taxon>Hexanauplia</taxon>
        <taxon>Copepoda</taxon>
        <taxon>Harpacticoida</taxon>
        <taxon>Harpacticidae</taxon>
        <taxon>Tigriopus</taxon>
    </lineage>
</organism>
<dbReference type="AlphaFoldDB" id="A0A553PCS6"/>
<dbReference type="EMBL" id="VCGU01000005">
    <property type="protein sequence ID" value="TRY75497.1"/>
    <property type="molecule type" value="Genomic_DNA"/>
</dbReference>
<dbReference type="Proteomes" id="UP000318571">
    <property type="component" value="Chromosome 2"/>
</dbReference>
<sequence length="230" mass="25120">MSVSTQGFVAILGCTLVIMAASAKADDQQRGVLVDQSIASKACLGRDKAEKYAQAAFECQAALTPDFDEEVPEETFEPVEPFNFLDFLVGFSAEKLCVANKLGWLDEEGDTLDLQSLKGFFLSTPMNSSVDFNRALDFCQAQVESSNVLAYLHNLHNLGLIELEEDLGETYINADGWINVNEAIASLDDASLTLATRISREMDFLQCMSLCDQVACQLYVTAIVETGTEA</sequence>
<feature type="signal peptide" evidence="1">
    <location>
        <begin position="1"/>
        <end position="25"/>
    </location>
</feature>
<evidence type="ECO:0000313" key="2">
    <source>
        <dbReference type="EMBL" id="TRY75497.1"/>
    </source>
</evidence>
<reference evidence="2 3" key="1">
    <citation type="journal article" date="2018" name="Nat. Ecol. Evol.">
        <title>Genomic signatures of mitonuclear coevolution across populations of Tigriopus californicus.</title>
        <authorList>
            <person name="Barreto F.S."/>
            <person name="Watson E.T."/>
            <person name="Lima T.G."/>
            <person name="Willett C.S."/>
            <person name="Edmands S."/>
            <person name="Li W."/>
            <person name="Burton R.S."/>
        </authorList>
    </citation>
    <scope>NUCLEOTIDE SEQUENCE [LARGE SCALE GENOMIC DNA]</scope>
    <source>
        <strain evidence="2 3">San Diego</strain>
    </source>
</reference>
<evidence type="ECO:0000313" key="3">
    <source>
        <dbReference type="Proteomes" id="UP000318571"/>
    </source>
</evidence>
<name>A0A553PCS6_TIGCA</name>
<protein>
    <submittedName>
        <fullName evidence="2">Uncharacterized protein</fullName>
    </submittedName>
</protein>
<comment type="caution">
    <text evidence="2">The sequence shown here is derived from an EMBL/GenBank/DDBJ whole genome shotgun (WGS) entry which is preliminary data.</text>
</comment>